<dbReference type="GO" id="GO:0007165">
    <property type="term" value="P:signal transduction"/>
    <property type="evidence" value="ECO:0007669"/>
    <property type="project" value="InterPro"/>
</dbReference>
<dbReference type="InterPro" id="IPR039315">
    <property type="entry name" value="CheW"/>
</dbReference>
<feature type="domain" description="CheW-like" evidence="1">
    <location>
        <begin position="10"/>
        <end position="149"/>
    </location>
</feature>
<dbReference type="GO" id="GO:0005829">
    <property type="term" value="C:cytosol"/>
    <property type="evidence" value="ECO:0007669"/>
    <property type="project" value="TreeGrafter"/>
</dbReference>
<sequence>MSNFAEQSKDLQVVVFSLDNQLFGLDITLVSEIIRLEKITPIPNAPDYVEGIINIRGNVIPVISLHSLFNINTEGWNENSRVIIAETGDLKFGIIVESVYEVRKISQEAVRPAPAAVIAGQEYIQGIILDGDDLIVLIELDKLVSGQDLQEVKSIL</sequence>
<evidence type="ECO:0000313" key="2">
    <source>
        <dbReference type="EMBL" id="SFF95269.1"/>
    </source>
</evidence>
<proteinExistence type="predicted"/>
<dbReference type="Gene3D" id="2.30.30.40">
    <property type="entry name" value="SH3 Domains"/>
    <property type="match status" value="1"/>
</dbReference>
<dbReference type="EMBL" id="FOOX01000001">
    <property type="protein sequence ID" value="SFF95269.1"/>
    <property type="molecule type" value="Genomic_DNA"/>
</dbReference>
<dbReference type="PANTHER" id="PTHR22617:SF23">
    <property type="entry name" value="CHEMOTAXIS PROTEIN CHEW"/>
    <property type="match status" value="1"/>
</dbReference>
<evidence type="ECO:0000259" key="1">
    <source>
        <dbReference type="PROSITE" id="PS50851"/>
    </source>
</evidence>
<dbReference type="SMART" id="SM00260">
    <property type="entry name" value="CheW"/>
    <property type="match status" value="1"/>
</dbReference>
<evidence type="ECO:0000313" key="3">
    <source>
        <dbReference type="Proteomes" id="UP000199337"/>
    </source>
</evidence>
<dbReference type="STRING" id="341036.SAMN05660649_00173"/>
<protein>
    <submittedName>
        <fullName evidence="2">Purine-binding chemotaxis protein CheW</fullName>
    </submittedName>
</protein>
<dbReference type="SUPFAM" id="SSF50341">
    <property type="entry name" value="CheW-like"/>
    <property type="match status" value="1"/>
</dbReference>
<dbReference type="InterPro" id="IPR002545">
    <property type="entry name" value="CheW-lke_dom"/>
</dbReference>
<dbReference type="PANTHER" id="PTHR22617">
    <property type="entry name" value="CHEMOTAXIS SENSOR HISTIDINE KINASE-RELATED"/>
    <property type="match status" value="1"/>
</dbReference>
<organism evidence="2 3">
    <name type="scientific">Desulfotruncus arcticus DSM 17038</name>
    <dbReference type="NCBI Taxonomy" id="1121424"/>
    <lineage>
        <taxon>Bacteria</taxon>
        <taxon>Bacillati</taxon>
        <taxon>Bacillota</taxon>
        <taxon>Clostridia</taxon>
        <taxon>Eubacteriales</taxon>
        <taxon>Desulfallaceae</taxon>
        <taxon>Desulfotruncus</taxon>
    </lineage>
</organism>
<dbReference type="AlphaFoldDB" id="A0A1I2MX89"/>
<accession>A0A1I2MX89</accession>
<gene>
    <name evidence="2" type="ORF">SAMN05660649_00173</name>
</gene>
<dbReference type="Gene3D" id="2.40.50.180">
    <property type="entry name" value="CheA-289, Domain 4"/>
    <property type="match status" value="1"/>
</dbReference>
<dbReference type="GO" id="GO:0006935">
    <property type="term" value="P:chemotaxis"/>
    <property type="evidence" value="ECO:0007669"/>
    <property type="project" value="InterPro"/>
</dbReference>
<dbReference type="Pfam" id="PF01584">
    <property type="entry name" value="CheW"/>
    <property type="match status" value="1"/>
</dbReference>
<name>A0A1I2MX89_9FIRM</name>
<dbReference type="RefSeq" id="WP_092467769.1">
    <property type="nucleotide sequence ID" value="NZ_FOOX01000001.1"/>
</dbReference>
<dbReference type="Proteomes" id="UP000199337">
    <property type="component" value="Unassembled WGS sequence"/>
</dbReference>
<dbReference type="InterPro" id="IPR036061">
    <property type="entry name" value="CheW-like_dom_sf"/>
</dbReference>
<keyword evidence="3" id="KW-1185">Reference proteome</keyword>
<reference evidence="3" key="1">
    <citation type="submission" date="2016-10" db="EMBL/GenBank/DDBJ databases">
        <authorList>
            <person name="Varghese N."/>
            <person name="Submissions S."/>
        </authorList>
    </citation>
    <scope>NUCLEOTIDE SEQUENCE [LARGE SCALE GENOMIC DNA]</scope>
    <source>
        <strain evidence="3">DSM 17038</strain>
    </source>
</reference>
<dbReference type="PROSITE" id="PS50851">
    <property type="entry name" value="CHEW"/>
    <property type="match status" value="1"/>
</dbReference>
<dbReference type="OrthoDB" id="9794382at2"/>